<dbReference type="SUPFAM" id="SSF158837">
    <property type="entry name" value="AGR C 984p-like"/>
    <property type="match status" value="3"/>
</dbReference>
<dbReference type="Proteomes" id="UP001429580">
    <property type="component" value="Unassembled WGS sequence"/>
</dbReference>
<comment type="caution">
    <text evidence="1">The sequence shown here is derived from an EMBL/GenBank/DDBJ whole genome shotgun (WGS) entry which is preliminary data.</text>
</comment>
<evidence type="ECO:0008006" key="3">
    <source>
        <dbReference type="Google" id="ProtNLM"/>
    </source>
</evidence>
<evidence type="ECO:0000313" key="1">
    <source>
        <dbReference type="EMBL" id="NIJ57114.1"/>
    </source>
</evidence>
<organism evidence="1 2">
    <name type="scientific">Pseudochelatococcus lubricantis</name>
    <dbReference type="NCBI Taxonomy" id="1538102"/>
    <lineage>
        <taxon>Bacteria</taxon>
        <taxon>Pseudomonadati</taxon>
        <taxon>Pseudomonadota</taxon>
        <taxon>Alphaproteobacteria</taxon>
        <taxon>Hyphomicrobiales</taxon>
        <taxon>Chelatococcaceae</taxon>
        <taxon>Pseudochelatococcus</taxon>
    </lineage>
</organism>
<protein>
    <recommendedName>
        <fullName evidence="3">DUF1217 domain-containing protein</fullName>
    </recommendedName>
</protein>
<accession>A0ABX0UZ19</accession>
<keyword evidence="2" id="KW-1185">Reference proteome</keyword>
<dbReference type="Gene3D" id="1.10.3700.10">
    <property type="entry name" value="AGR C 984p-like"/>
    <property type="match status" value="3"/>
</dbReference>
<gene>
    <name evidence="1" type="ORF">FHS82_000940</name>
</gene>
<dbReference type="Pfam" id="PF06748">
    <property type="entry name" value="DUF1217"/>
    <property type="match status" value="2"/>
</dbReference>
<dbReference type="InterPro" id="IPR010626">
    <property type="entry name" value="DUF1217"/>
</dbReference>
<dbReference type="InterPro" id="IPR023157">
    <property type="entry name" value="AGR-C-984p-like_sf"/>
</dbReference>
<name>A0ABX0UZ19_9HYPH</name>
<sequence>MVGLQSSYLNYQVVVRDLDRSLARKAAEPALARDVARFTEAAADIRSVDDLFDDDRTYGFAVKAYGMDELLYARALIRRVVSEGTGSDSYAGRLADSRYLDLAGAFQVTDSGRAPPVLQASALTVAQRYRDNLDGIGKRGSGKAEERILEYRIEMDKLKDFDAFLNSDLALTFTLRAFGLDRQALQPGEVRKVVTDEMAARAAGGSGAYISGLDTVGIDDADGRYRFGRFIDAFLASGGAEGQEAVIASYRMEAPKFGERLAAGVDDDIVAFYEGLDKIKVADDLAGNWQTLSVGLRAFDLEHLIGQEKAIVAALKGDARALSLTNAADRANFEAFSAVFAFERDGTPTVAPLVRDVEKTVQAYIRQTLEVDIGNEDTNVRLALYFQRKAEGIKSFYDILGDEALAEVVRTAFGVPPETAASDLDAQVRMMERHIGIADFQDPEKVEKLISRFLLLAESNTAAASAPVLSLFGGGSGLADISYDLLQARQSLGR</sequence>
<dbReference type="EMBL" id="JAASQI010000002">
    <property type="protein sequence ID" value="NIJ57114.1"/>
    <property type="molecule type" value="Genomic_DNA"/>
</dbReference>
<proteinExistence type="predicted"/>
<dbReference type="RefSeq" id="WP_166949338.1">
    <property type="nucleotide sequence ID" value="NZ_JAASQI010000002.1"/>
</dbReference>
<reference evidence="1 2" key="1">
    <citation type="submission" date="2020-03" db="EMBL/GenBank/DDBJ databases">
        <title>Genomic Encyclopedia of Type Strains, Phase IV (KMG-IV): sequencing the most valuable type-strain genomes for metagenomic binning, comparative biology and taxonomic classification.</title>
        <authorList>
            <person name="Goeker M."/>
        </authorList>
    </citation>
    <scope>NUCLEOTIDE SEQUENCE [LARGE SCALE GENOMIC DNA]</scope>
    <source>
        <strain evidence="1 2">DSM 103870</strain>
    </source>
</reference>
<evidence type="ECO:0000313" key="2">
    <source>
        <dbReference type="Proteomes" id="UP001429580"/>
    </source>
</evidence>